<dbReference type="AlphaFoldDB" id="A0AAD7AQB1"/>
<organism evidence="2 3">
    <name type="scientific">Mycena albidolilacea</name>
    <dbReference type="NCBI Taxonomy" id="1033008"/>
    <lineage>
        <taxon>Eukaryota</taxon>
        <taxon>Fungi</taxon>
        <taxon>Dikarya</taxon>
        <taxon>Basidiomycota</taxon>
        <taxon>Agaricomycotina</taxon>
        <taxon>Agaricomycetes</taxon>
        <taxon>Agaricomycetidae</taxon>
        <taxon>Agaricales</taxon>
        <taxon>Marasmiineae</taxon>
        <taxon>Mycenaceae</taxon>
        <taxon>Mycena</taxon>
    </lineage>
</organism>
<feature type="compositionally biased region" description="Polar residues" evidence="1">
    <location>
        <begin position="576"/>
        <end position="591"/>
    </location>
</feature>
<proteinExistence type="predicted"/>
<comment type="caution">
    <text evidence="2">The sequence shown here is derived from an EMBL/GenBank/DDBJ whole genome shotgun (WGS) entry which is preliminary data.</text>
</comment>
<keyword evidence="3" id="KW-1185">Reference proteome</keyword>
<evidence type="ECO:0000313" key="2">
    <source>
        <dbReference type="EMBL" id="KAJ7364743.1"/>
    </source>
</evidence>
<reference evidence="2" key="1">
    <citation type="submission" date="2023-03" db="EMBL/GenBank/DDBJ databases">
        <title>Massive genome expansion in bonnet fungi (Mycena s.s.) driven by repeated elements and novel gene families across ecological guilds.</title>
        <authorList>
            <consortium name="Lawrence Berkeley National Laboratory"/>
            <person name="Harder C.B."/>
            <person name="Miyauchi S."/>
            <person name="Viragh M."/>
            <person name="Kuo A."/>
            <person name="Thoen E."/>
            <person name="Andreopoulos B."/>
            <person name="Lu D."/>
            <person name="Skrede I."/>
            <person name="Drula E."/>
            <person name="Henrissat B."/>
            <person name="Morin E."/>
            <person name="Kohler A."/>
            <person name="Barry K."/>
            <person name="LaButti K."/>
            <person name="Morin E."/>
            <person name="Salamov A."/>
            <person name="Lipzen A."/>
            <person name="Mereny Z."/>
            <person name="Hegedus B."/>
            <person name="Baldrian P."/>
            <person name="Stursova M."/>
            <person name="Weitz H."/>
            <person name="Taylor A."/>
            <person name="Grigoriev I.V."/>
            <person name="Nagy L.G."/>
            <person name="Martin F."/>
            <person name="Kauserud H."/>
        </authorList>
    </citation>
    <scope>NUCLEOTIDE SEQUENCE</scope>
    <source>
        <strain evidence="2">CBHHK002</strain>
    </source>
</reference>
<feature type="region of interest" description="Disordered" evidence="1">
    <location>
        <begin position="562"/>
        <end position="591"/>
    </location>
</feature>
<evidence type="ECO:0000256" key="1">
    <source>
        <dbReference type="SAM" id="MobiDB-lite"/>
    </source>
</evidence>
<sequence length="591" mass="65249">MTVYHQITKRANRLAKPTTRLQADLPGLGFDLHPNPSPSPNKPVGAGASLFCSLCVKYLPVTVNTVLDDLSWMDFTQHVTEEGEEDFGKGLSDWRPIKQNRKEGLCEPFEHWITIKGPNGENVRVKVLWDGVQWWAHGYSGVDQEQALDGGGEGVEEEVAHGQRDTGAIQGGWWRMRLPVREAAANRVWSDIVVSDTKAMLANQHGVQGWNKFKPATVADVPDALTGVFSLAKTPVEQIAQRQTQQLGTWQKWRGQKGDWIRGRKDCVHSQPNFSFNPTSISPHTNSLGVCATPVREVLNVVSKVRFASDTEDIIAEGMVQIMRWAGGQSGEEAGAKDRTPSTHAISMGASTTPIRKVHMCVVEVLRLVQLGLHLMDEQRQEVQALVERYANIFALAVSEVCPVKGAVYEPKIPVLTTIISNVKVCHYSSQLLCSPKVPQQSSELSIQALPIWKDAAAKEKSVTQPLELHSNSLSLDCASKYLTFAKCETSKVKKYTSTLEATPFPSGTAAEIARQMFKFNKAHTIYDLKLHPPTFHCEDPLIFTPTTAILVTLTLKRRGSEKIEGEKPAKKVKNSKNLGTTFNSNSEANG</sequence>
<evidence type="ECO:0000313" key="3">
    <source>
        <dbReference type="Proteomes" id="UP001218218"/>
    </source>
</evidence>
<accession>A0AAD7AQB1</accession>
<name>A0AAD7AQB1_9AGAR</name>
<dbReference type="Proteomes" id="UP001218218">
    <property type="component" value="Unassembled WGS sequence"/>
</dbReference>
<gene>
    <name evidence="2" type="ORF">DFH08DRAFT_799057</name>
</gene>
<protein>
    <submittedName>
        <fullName evidence="2">Uncharacterized protein</fullName>
    </submittedName>
</protein>
<dbReference type="EMBL" id="JARIHO010000003">
    <property type="protein sequence ID" value="KAJ7364743.1"/>
    <property type="molecule type" value="Genomic_DNA"/>
</dbReference>